<keyword evidence="3" id="KW-1185">Reference proteome</keyword>
<gene>
    <name evidence="2" type="ORF">ANN_14627</name>
</gene>
<evidence type="ECO:0000313" key="2">
    <source>
        <dbReference type="EMBL" id="KAJ4438680.1"/>
    </source>
</evidence>
<organism evidence="2 3">
    <name type="scientific">Periplaneta americana</name>
    <name type="common">American cockroach</name>
    <name type="synonym">Blatta americana</name>
    <dbReference type="NCBI Taxonomy" id="6978"/>
    <lineage>
        <taxon>Eukaryota</taxon>
        <taxon>Metazoa</taxon>
        <taxon>Ecdysozoa</taxon>
        <taxon>Arthropoda</taxon>
        <taxon>Hexapoda</taxon>
        <taxon>Insecta</taxon>
        <taxon>Pterygota</taxon>
        <taxon>Neoptera</taxon>
        <taxon>Polyneoptera</taxon>
        <taxon>Dictyoptera</taxon>
        <taxon>Blattodea</taxon>
        <taxon>Blattoidea</taxon>
        <taxon>Blattidae</taxon>
        <taxon>Blattinae</taxon>
        <taxon>Periplaneta</taxon>
    </lineage>
</organism>
<accession>A0ABQ8SYA1</accession>
<proteinExistence type="predicted"/>
<name>A0ABQ8SYA1_PERAM</name>
<sequence>MPCPFRYPISSGRNYATSILLPDFFGMQLCYVHSSTRFLRGATMPCLGLPRKEVPIFRNGDDSGRGNVKREECGDSEGNDNRRTEISRMTDQTTGGTAGS</sequence>
<dbReference type="EMBL" id="JAJSOF020000019">
    <property type="protein sequence ID" value="KAJ4438680.1"/>
    <property type="molecule type" value="Genomic_DNA"/>
</dbReference>
<feature type="compositionally biased region" description="Basic and acidic residues" evidence="1">
    <location>
        <begin position="55"/>
        <end position="88"/>
    </location>
</feature>
<evidence type="ECO:0000313" key="3">
    <source>
        <dbReference type="Proteomes" id="UP001148838"/>
    </source>
</evidence>
<reference evidence="2 3" key="1">
    <citation type="journal article" date="2022" name="Allergy">
        <title>Genome assembly and annotation of Periplaneta americana reveal a comprehensive cockroach allergen profile.</title>
        <authorList>
            <person name="Wang L."/>
            <person name="Xiong Q."/>
            <person name="Saelim N."/>
            <person name="Wang L."/>
            <person name="Nong W."/>
            <person name="Wan A.T."/>
            <person name="Shi M."/>
            <person name="Liu X."/>
            <person name="Cao Q."/>
            <person name="Hui J.H.L."/>
            <person name="Sookrung N."/>
            <person name="Leung T.F."/>
            <person name="Tungtrongchitr A."/>
            <person name="Tsui S.K.W."/>
        </authorList>
    </citation>
    <scope>NUCLEOTIDE SEQUENCE [LARGE SCALE GENOMIC DNA]</scope>
    <source>
        <strain evidence="2">PWHHKU_190912</strain>
    </source>
</reference>
<feature type="region of interest" description="Disordered" evidence="1">
    <location>
        <begin position="55"/>
        <end position="100"/>
    </location>
</feature>
<comment type="caution">
    <text evidence="2">The sequence shown here is derived from an EMBL/GenBank/DDBJ whole genome shotgun (WGS) entry which is preliminary data.</text>
</comment>
<evidence type="ECO:0000256" key="1">
    <source>
        <dbReference type="SAM" id="MobiDB-lite"/>
    </source>
</evidence>
<protein>
    <submittedName>
        <fullName evidence="2">Uncharacterized protein</fullName>
    </submittedName>
</protein>
<feature type="compositionally biased region" description="Polar residues" evidence="1">
    <location>
        <begin position="89"/>
        <end position="100"/>
    </location>
</feature>
<dbReference type="Proteomes" id="UP001148838">
    <property type="component" value="Unassembled WGS sequence"/>
</dbReference>